<keyword evidence="5 10" id="KW-0808">Transferase</keyword>
<comment type="similarity">
    <text evidence="3 10">Belongs to the ALG6/ALG8 glucosyltransferase family.</text>
</comment>
<feature type="transmembrane region" description="Helical" evidence="10">
    <location>
        <begin position="47"/>
        <end position="69"/>
    </location>
</feature>
<evidence type="ECO:0000256" key="10">
    <source>
        <dbReference type="RuleBase" id="RU363110"/>
    </source>
</evidence>
<organism evidence="12 13">
    <name type="scientific">Lecanosticta acicola</name>
    <dbReference type="NCBI Taxonomy" id="111012"/>
    <lineage>
        <taxon>Eukaryota</taxon>
        <taxon>Fungi</taxon>
        <taxon>Dikarya</taxon>
        <taxon>Ascomycota</taxon>
        <taxon>Pezizomycotina</taxon>
        <taxon>Dothideomycetes</taxon>
        <taxon>Dothideomycetidae</taxon>
        <taxon>Mycosphaerellales</taxon>
        <taxon>Mycosphaerellaceae</taxon>
        <taxon>Lecanosticta</taxon>
    </lineage>
</organism>
<accession>A0AAI8YZ71</accession>
<feature type="transmembrane region" description="Helical" evidence="10">
    <location>
        <begin position="447"/>
        <end position="467"/>
    </location>
</feature>
<protein>
    <recommendedName>
        <fullName evidence="10">Alpha-1,3-glucosyltransferase</fullName>
        <ecNumber evidence="10">2.4.1.-</ecNumber>
    </recommendedName>
</protein>
<evidence type="ECO:0000256" key="4">
    <source>
        <dbReference type="ARBA" id="ARBA00022676"/>
    </source>
</evidence>
<evidence type="ECO:0000256" key="6">
    <source>
        <dbReference type="ARBA" id="ARBA00022692"/>
    </source>
</evidence>
<dbReference type="GO" id="GO:0005789">
    <property type="term" value="C:endoplasmic reticulum membrane"/>
    <property type="evidence" value="ECO:0007669"/>
    <property type="project" value="UniProtKB-SubCell"/>
</dbReference>
<feature type="transmembrane region" description="Helical" evidence="10">
    <location>
        <begin position="155"/>
        <end position="174"/>
    </location>
</feature>
<evidence type="ECO:0000256" key="1">
    <source>
        <dbReference type="ARBA" id="ARBA00004477"/>
    </source>
</evidence>
<dbReference type="PANTHER" id="PTHR12413">
    <property type="entry name" value="DOLICHYL GLYCOSYLTRANSFERASE"/>
    <property type="match status" value="1"/>
</dbReference>
<evidence type="ECO:0000313" key="13">
    <source>
        <dbReference type="Proteomes" id="UP001296104"/>
    </source>
</evidence>
<keyword evidence="4 10" id="KW-0328">Glycosyltransferase</keyword>
<evidence type="ECO:0000256" key="7">
    <source>
        <dbReference type="ARBA" id="ARBA00022824"/>
    </source>
</evidence>
<proteinExistence type="inferred from homology"/>
<evidence type="ECO:0000256" key="9">
    <source>
        <dbReference type="ARBA" id="ARBA00023136"/>
    </source>
</evidence>
<feature type="transmembrane region" description="Helical" evidence="10">
    <location>
        <begin position="215"/>
        <end position="241"/>
    </location>
</feature>
<feature type="transmembrane region" description="Helical" evidence="10">
    <location>
        <begin position="474"/>
        <end position="493"/>
    </location>
</feature>
<keyword evidence="8 10" id="KW-1133">Transmembrane helix</keyword>
<feature type="transmembrane region" description="Helical" evidence="10">
    <location>
        <begin position="272"/>
        <end position="292"/>
    </location>
</feature>
<evidence type="ECO:0000256" key="2">
    <source>
        <dbReference type="ARBA" id="ARBA00004922"/>
    </source>
</evidence>
<dbReference type="PANTHER" id="PTHR12413:SF1">
    <property type="entry name" value="DOLICHYL PYROPHOSPHATE MAN9GLCNAC2 ALPHA-1,3-GLUCOSYLTRANSFERASE"/>
    <property type="match status" value="1"/>
</dbReference>
<dbReference type="EC" id="2.4.1.-" evidence="10"/>
<keyword evidence="9 10" id="KW-0472">Membrane</keyword>
<evidence type="ECO:0000256" key="8">
    <source>
        <dbReference type="ARBA" id="ARBA00022989"/>
    </source>
</evidence>
<keyword evidence="13" id="KW-1185">Reference proteome</keyword>
<sequence>MTSFQTNEERQHKRQKDSNAALRKTSREDVLSQLDKISHIDRTESKWIALLIVIAAGILLRCFAGVWGYSGKNKTPKFGDFEAQRHWMEITTQLSITEWYFQSWNWWSLDYPPLTAYHSWLLGKIGASINQHWFTLYESRGREDIGLQMFMRSTVLLSEWLIFIPATVLCTLLLGKSLDVRKRAKQFSVAAIALLLQPALIMVDHGHFQYNSVMLGFFMATLACLLAGRRLIACAFFVAALGFKQMALFYAPAMAAYLAGSCVVPKVQPLKFLAIATATCASFSALYLPILVGTWHSLSTGTPVPAGTHMSAGLNSFLRGVPKDLHPYSVQVFQTLHRIFPFSRGLFEDKVANIWCTVHFSGFYKLASHHSAEVLQHAALTMTLLTILPPCCIILLRPRKNLLLWAFASCAWGFFLCSYQVHEKNVLLPLLPTTALLAGQDGSKASIRAWVGFANIVGAWSLFHLLIKDEISVIYVPLVAVWTYLMELPPWTLGPYVDSDLSWPSKLLHLCAYAGIALWHILEIFVSPPANKPDLWIVINIVCACGAFCMCYLWCLWNLLHKSGLMKQIRLVKKMNIVILLEMWKLKLK</sequence>
<evidence type="ECO:0000256" key="11">
    <source>
        <dbReference type="SAM" id="MobiDB-lite"/>
    </source>
</evidence>
<comment type="caution">
    <text evidence="12">The sequence shown here is derived from an EMBL/GenBank/DDBJ whole genome shotgun (WGS) entry which is preliminary data.</text>
</comment>
<evidence type="ECO:0000256" key="5">
    <source>
        <dbReference type="ARBA" id="ARBA00022679"/>
    </source>
</evidence>
<dbReference type="InterPro" id="IPR004856">
    <property type="entry name" value="Glyco_trans_ALG6/ALG8"/>
</dbReference>
<keyword evidence="6 10" id="KW-0812">Transmembrane</keyword>
<dbReference type="Pfam" id="PF03155">
    <property type="entry name" value="Alg6_Alg8"/>
    <property type="match status" value="2"/>
</dbReference>
<dbReference type="GO" id="GO:0042281">
    <property type="term" value="F:dolichyl pyrophosphate Man9GlcNAc2 alpha-1,3-glucosyltransferase activity"/>
    <property type="evidence" value="ECO:0007669"/>
    <property type="project" value="TreeGrafter"/>
</dbReference>
<evidence type="ECO:0000256" key="3">
    <source>
        <dbReference type="ARBA" id="ARBA00008715"/>
    </source>
</evidence>
<keyword evidence="7 10" id="KW-0256">Endoplasmic reticulum</keyword>
<gene>
    <name evidence="12" type="ORF">LECACI_7A004675</name>
</gene>
<feature type="region of interest" description="Disordered" evidence="11">
    <location>
        <begin position="1"/>
        <end position="24"/>
    </location>
</feature>
<feature type="transmembrane region" description="Helical" evidence="10">
    <location>
        <begin position="402"/>
        <end position="421"/>
    </location>
</feature>
<feature type="transmembrane region" description="Helical" evidence="10">
    <location>
        <begin position="535"/>
        <end position="560"/>
    </location>
</feature>
<dbReference type="AlphaFoldDB" id="A0AAI8YZ71"/>
<comment type="pathway">
    <text evidence="2 10">Protein modification; protein glycosylation.</text>
</comment>
<dbReference type="Proteomes" id="UP001296104">
    <property type="component" value="Unassembled WGS sequence"/>
</dbReference>
<evidence type="ECO:0000313" key="12">
    <source>
        <dbReference type="EMBL" id="CAK4018810.1"/>
    </source>
</evidence>
<dbReference type="EMBL" id="CAVMBE010000026">
    <property type="protein sequence ID" value="CAK4018810.1"/>
    <property type="molecule type" value="Genomic_DNA"/>
</dbReference>
<feature type="transmembrane region" description="Helical" evidence="10">
    <location>
        <begin position="247"/>
        <end position="265"/>
    </location>
</feature>
<name>A0AAI8YZ71_9PEZI</name>
<reference evidence="12" key="1">
    <citation type="submission" date="2023-11" db="EMBL/GenBank/DDBJ databases">
        <authorList>
            <person name="Alioto T."/>
            <person name="Alioto T."/>
            <person name="Gomez Garrido J."/>
        </authorList>
    </citation>
    <scope>NUCLEOTIDE SEQUENCE</scope>
</reference>
<feature type="transmembrane region" description="Helical" evidence="10">
    <location>
        <begin position="374"/>
        <end position="395"/>
    </location>
</feature>
<comment type="subcellular location">
    <subcellularLocation>
        <location evidence="1 10">Endoplasmic reticulum membrane</location>
        <topology evidence="1 10">Multi-pass membrane protein</topology>
    </subcellularLocation>
</comment>